<dbReference type="InterPro" id="IPR051163">
    <property type="entry name" value="Sodium:Solute_Symporter_SSF"/>
</dbReference>
<keyword evidence="3" id="KW-0813">Transport</keyword>
<dbReference type="EMBL" id="JAFITR010000057">
    <property type="protein sequence ID" value="MBN4067052.1"/>
    <property type="molecule type" value="Genomic_DNA"/>
</dbReference>
<reference evidence="13 14" key="1">
    <citation type="submission" date="2021-02" db="EMBL/GenBank/DDBJ databases">
        <title>Activity-based single-cell genomes from oceanic crustal fluid captures similar information to metagenomic and metatranscriptomic surveys with orders of magnitude less sampling.</title>
        <authorList>
            <person name="D'Angelo T.S."/>
            <person name="Orcutt B.N."/>
        </authorList>
    </citation>
    <scope>NUCLEOTIDE SEQUENCE [LARGE SCALE GENOMIC DNA]</scope>
    <source>
        <strain evidence="13">AH-315-G07</strain>
    </source>
</reference>
<dbReference type="InterPro" id="IPR038377">
    <property type="entry name" value="Na/Glc_symporter_sf"/>
</dbReference>
<keyword evidence="9 12" id="KW-0472">Membrane</keyword>
<feature type="transmembrane region" description="Helical" evidence="12">
    <location>
        <begin position="195"/>
        <end position="216"/>
    </location>
</feature>
<proteinExistence type="inferred from homology"/>
<feature type="transmembrane region" description="Helical" evidence="12">
    <location>
        <begin position="127"/>
        <end position="154"/>
    </location>
</feature>
<keyword evidence="10" id="KW-0739">Sodium transport</keyword>
<keyword evidence="7" id="KW-0915">Sodium</keyword>
<feature type="transmembrane region" description="Helical" evidence="12">
    <location>
        <begin position="430"/>
        <end position="452"/>
    </location>
</feature>
<comment type="subcellular location">
    <subcellularLocation>
        <location evidence="1">Cell membrane</location>
        <topology evidence="1">Multi-pass membrane protein</topology>
    </subcellularLocation>
</comment>
<feature type="transmembrane region" description="Helical" evidence="12">
    <location>
        <begin position="166"/>
        <end position="183"/>
    </location>
</feature>
<name>A0ABS3AQP2_9BACT</name>
<evidence type="ECO:0000256" key="2">
    <source>
        <dbReference type="ARBA" id="ARBA00006434"/>
    </source>
</evidence>
<gene>
    <name evidence="13" type="ORF">JYU14_03110</name>
</gene>
<keyword evidence="5 12" id="KW-0812">Transmembrane</keyword>
<evidence type="ECO:0008006" key="15">
    <source>
        <dbReference type="Google" id="ProtNLM"/>
    </source>
</evidence>
<evidence type="ECO:0000256" key="3">
    <source>
        <dbReference type="ARBA" id="ARBA00022448"/>
    </source>
</evidence>
<evidence type="ECO:0000256" key="9">
    <source>
        <dbReference type="ARBA" id="ARBA00023136"/>
    </source>
</evidence>
<feature type="transmembrane region" description="Helical" evidence="12">
    <location>
        <begin position="293"/>
        <end position="317"/>
    </location>
</feature>
<dbReference type="PROSITE" id="PS50283">
    <property type="entry name" value="NA_SOLUT_SYMP_3"/>
    <property type="match status" value="1"/>
</dbReference>
<feature type="transmembrane region" description="Helical" evidence="12">
    <location>
        <begin position="495"/>
        <end position="515"/>
    </location>
</feature>
<keyword evidence="8" id="KW-0406">Ion transport</keyword>
<feature type="transmembrane region" description="Helical" evidence="12">
    <location>
        <begin position="84"/>
        <end position="106"/>
    </location>
</feature>
<dbReference type="Proteomes" id="UP000722121">
    <property type="component" value="Unassembled WGS sequence"/>
</dbReference>
<evidence type="ECO:0000256" key="10">
    <source>
        <dbReference type="ARBA" id="ARBA00023201"/>
    </source>
</evidence>
<dbReference type="Pfam" id="PF00474">
    <property type="entry name" value="SSF"/>
    <property type="match status" value="1"/>
</dbReference>
<feature type="transmembrane region" description="Helical" evidence="12">
    <location>
        <begin position="253"/>
        <end position="272"/>
    </location>
</feature>
<feature type="transmembrane region" description="Helical" evidence="12">
    <location>
        <begin position="16"/>
        <end position="33"/>
    </location>
</feature>
<dbReference type="PANTHER" id="PTHR42985">
    <property type="entry name" value="SODIUM-COUPLED MONOCARBOXYLATE TRANSPORTER"/>
    <property type="match status" value="1"/>
</dbReference>
<evidence type="ECO:0000256" key="7">
    <source>
        <dbReference type="ARBA" id="ARBA00023053"/>
    </source>
</evidence>
<evidence type="ECO:0000256" key="6">
    <source>
        <dbReference type="ARBA" id="ARBA00022989"/>
    </source>
</evidence>
<keyword evidence="14" id="KW-1185">Reference proteome</keyword>
<feature type="transmembrane region" description="Helical" evidence="12">
    <location>
        <begin position="400"/>
        <end position="424"/>
    </location>
</feature>
<evidence type="ECO:0000256" key="11">
    <source>
        <dbReference type="RuleBase" id="RU362091"/>
    </source>
</evidence>
<comment type="similarity">
    <text evidence="2 11">Belongs to the sodium:solute symporter (SSF) (TC 2.A.21) family.</text>
</comment>
<evidence type="ECO:0000256" key="1">
    <source>
        <dbReference type="ARBA" id="ARBA00004651"/>
    </source>
</evidence>
<accession>A0ABS3AQP2</accession>
<feature type="transmembrane region" description="Helical" evidence="12">
    <location>
        <begin position="352"/>
        <end position="379"/>
    </location>
</feature>
<feature type="transmembrane region" description="Helical" evidence="12">
    <location>
        <begin position="464"/>
        <end position="483"/>
    </location>
</feature>
<evidence type="ECO:0000313" key="13">
    <source>
        <dbReference type="EMBL" id="MBN4067052.1"/>
    </source>
</evidence>
<dbReference type="InterPro" id="IPR001734">
    <property type="entry name" value="Na/solute_symporter"/>
</dbReference>
<evidence type="ECO:0000256" key="8">
    <source>
        <dbReference type="ARBA" id="ARBA00023065"/>
    </source>
</evidence>
<organism evidence="13 14">
    <name type="scientific">Simkania negevensis</name>
    <dbReference type="NCBI Taxonomy" id="83561"/>
    <lineage>
        <taxon>Bacteria</taxon>
        <taxon>Pseudomonadati</taxon>
        <taxon>Chlamydiota</taxon>
        <taxon>Chlamydiia</taxon>
        <taxon>Parachlamydiales</taxon>
        <taxon>Simkaniaceae</taxon>
        <taxon>Simkania</taxon>
    </lineage>
</organism>
<sequence>MDAIQLTEQRFTYLDWGVIVAYFVLVLLIGSFFSKRSKNDKSFFLADRAMPMWAVALSVIATALSAATFIGAPQEAYRSDLSYLILNIGGVIAVFIIAIFFIPVFFRLNTVTIYGFLEKRFGRGARLAAGIAFLFGRLLASGARLFIAALAISFLFFGSSIDSKQALIFTTFIVGGVGTLYTLSGGIKAVIWTDVLQITVVVGTVLLTIFLLLHTIPLSIGEIFSFLSNSRSSYGDGGKLSLVHTELNLSSPYTLWTGCFAIVFMNIASYGVDHDAIQRILTCKSWWRGSLSLIFSNFLSIVIVFLFMAVGLLLFVFSSPEVMGGAAAIFNDIDPVYPQFLIKYLPRGLSGLAVAGLFAVAMGSLDSAINAMASSFLTDVIRPLKAMRGKKTEEFGTGQLAPRLSVAAMGLALIAFALFSIFIYDPKQNTILGFALGAIAFAYAGLLGVFFTGLFTRRGNTKSVCIALVGGALTVLLVQPYMLPGWLGLVIAWPWWLVFGTTVSFTICCMGRPAASSSSLSSLSSLSSRLVLDSVASEQEESVEVGV</sequence>
<evidence type="ECO:0000256" key="5">
    <source>
        <dbReference type="ARBA" id="ARBA00022692"/>
    </source>
</evidence>
<comment type="caution">
    <text evidence="13">The sequence shown here is derived from an EMBL/GenBank/DDBJ whole genome shotgun (WGS) entry which is preliminary data.</text>
</comment>
<keyword evidence="4" id="KW-1003">Cell membrane</keyword>
<dbReference type="PANTHER" id="PTHR42985:SF47">
    <property type="entry name" value="INTEGRAL MEMBRANE TRANSPORT PROTEIN"/>
    <property type="match status" value="1"/>
</dbReference>
<evidence type="ECO:0000256" key="12">
    <source>
        <dbReference type="SAM" id="Phobius"/>
    </source>
</evidence>
<evidence type="ECO:0000256" key="4">
    <source>
        <dbReference type="ARBA" id="ARBA00022475"/>
    </source>
</evidence>
<protein>
    <recommendedName>
        <fullName evidence="15">Sodium:solute symporter</fullName>
    </recommendedName>
</protein>
<feature type="transmembrane region" description="Helical" evidence="12">
    <location>
        <begin position="53"/>
        <end position="72"/>
    </location>
</feature>
<dbReference type="Gene3D" id="1.20.1730.10">
    <property type="entry name" value="Sodium/glucose cotransporter"/>
    <property type="match status" value="1"/>
</dbReference>
<keyword evidence="6 12" id="KW-1133">Transmembrane helix</keyword>
<evidence type="ECO:0000313" key="14">
    <source>
        <dbReference type="Proteomes" id="UP000722121"/>
    </source>
</evidence>